<keyword evidence="2" id="KW-1185">Reference proteome</keyword>
<dbReference type="OrthoDB" id="40021at2759"/>
<comment type="caution">
    <text evidence="1">The sequence shown here is derived from an EMBL/GenBank/DDBJ whole genome shotgun (WGS) entry which is preliminary data.</text>
</comment>
<reference evidence="1 2" key="1">
    <citation type="journal article" date="2017" name="Environ. Microbiol.">
        <title>Decay of the glycolytic pathway and adaptation to intranuclear parasitism within Enterocytozoonidae microsporidia.</title>
        <authorList>
            <person name="Wiredu Boakye D."/>
            <person name="Jaroenlak P."/>
            <person name="Prachumwat A."/>
            <person name="Williams T.A."/>
            <person name="Bateman K.S."/>
            <person name="Itsathitphaisarn O."/>
            <person name="Sritunyalucksana K."/>
            <person name="Paszkiewicz K.H."/>
            <person name="Moore K.A."/>
            <person name="Stentiford G.D."/>
            <person name="Williams B.A."/>
        </authorList>
    </citation>
    <scope>NUCLEOTIDE SEQUENCE [LARGE SCALE GENOMIC DNA]</scope>
    <source>
        <strain evidence="1 2">GB1</strain>
    </source>
</reference>
<gene>
    <name evidence="1" type="ORF">HERIO_1580</name>
</gene>
<protein>
    <submittedName>
        <fullName evidence="1">Uncharacterized protein</fullName>
    </submittedName>
</protein>
<dbReference type="VEuPathDB" id="MicrosporidiaDB:A0H76_1754"/>
<dbReference type="EMBL" id="LVKB01000084">
    <property type="protein sequence ID" value="ORD96487.1"/>
    <property type="molecule type" value="Genomic_DNA"/>
</dbReference>
<sequence length="117" mass="13594">MKIKEFSIPLTTAQCEDLKKENGKFCYKDTELSYITLCGVITKIITRSCFLTDFYSSLFIIKKDTQVFEGGSYKLIVKPFIKNDKIFFYCIEASSISFEGELFHYVEIKMMNKKSNS</sequence>
<evidence type="ECO:0000313" key="2">
    <source>
        <dbReference type="Proteomes" id="UP000192356"/>
    </source>
</evidence>
<organism evidence="1 2">
    <name type="scientific">Hepatospora eriocheir</name>
    <dbReference type="NCBI Taxonomy" id="1081669"/>
    <lineage>
        <taxon>Eukaryota</taxon>
        <taxon>Fungi</taxon>
        <taxon>Fungi incertae sedis</taxon>
        <taxon>Microsporidia</taxon>
        <taxon>Hepatosporidae</taxon>
        <taxon>Hepatospora</taxon>
    </lineage>
</organism>
<dbReference type="AlphaFoldDB" id="A0A1X0Q9Q4"/>
<name>A0A1X0Q9Q4_9MICR</name>
<dbReference type="Proteomes" id="UP000192356">
    <property type="component" value="Unassembled WGS sequence"/>
</dbReference>
<proteinExistence type="predicted"/>
<evidence type="ECO:0000313" key="1">
    <source>
        <dbReference type="EMBL" id="ORD96487.1"/>
    </source>
</evidence>
<dbReference type="VEuPathDB" id="MicrosporidiaDB:HERIO_1580"/>
<accession>A0A1X0Q9Q4</accession>